<dbReference type="FunFam" id="2.60.40.10:FF:000495">
    <property type="entry name" value="Periplasmic beta-glucosidase"/>
    <property type="match status" value="1"/>
</dbReference>
<dbReference type="SUPFAM" id="SSF51445">
    <property type="entry name" value="(Trans)glycosidases"/>
    <property type="match status" value="1"/>
</dbReference>
<organism evidence="4 5">
    <name type="scientific">Candidatus Scatomonas pullistercoris</name>
    <dbReference type="NCBI Taxonomy" id="2840920"/>
    <lineage>
        <taxon>Bacteria</taxon>
        <taxon>Bacillati</taxon>
        <taxon>Bacillota</taxon>
        <taxon>Clostridia</taxon>
        <taxon>Lachnospirales</taxon>
        <taxon>Lachnospiraceae</taxon>
        <taxon>Lachnospiraceae incertae sedis</taxon>
        <taxon>Candidatus Scatomonas</taxon>
    </lineage>
</organism>
<dbReference type="Proteomes" id="UP000824169">
    <property type="component" value="Unassembled WGS sequence"/>
</dbReference>
<dbReference type="Pfam" id="PF00933">
    <property type="entry name" value="Glyco_hydro_3"/>
    <property type="match status" value="1"/>
</dbReference>
<evidence type="ECO:0000313" key="5">
    <source>
        <dbReference type="Proteomes" id="UP000824169"/>
    </source>
</evidence>
<evidence type="ECO:0000256" key="2">
    <source>
        <dbReference type="ARBA" id="ARBA00022801"/>
    </source>
</evidence>
<dbReference type="AlphaFoldDB" id="A0A9D1T9P7"/>
<dbReference type="InterPro" id="IPR036962">
    <property type="entry name" value="Glyco_hydro_3_N_sf"/>
</dbReference>
<dbReference type="InterPro" id="IPR017853">
    <property type="entry name" value="GH"/>
</dbReference>
<dbReference type="InterPro" id="IPR036881">
    <property type="entry name" value="Glyco_hydro_3_C_sf"/>
</dbReference>
<evidence type="ECO:0000256" key="1">
    <source>
        <dbReference type="ARBA" id="ARBA00005336"/>
    </source>
</evidence>
<dbReference type="SMART" id="SM01217">
    <property type="entry name" value="Fn3_like"/>
    <property type="match status" value="1"/>
</dbReference>
<dbReference type="Gene3D" id="2.60.40.10">
    <property type="entry name" value="Immunoglobulins"/>
    <property type="match status" value="1"/>
</dbReference>
<dbReference type="InterPro" id="IPR001764">
    <property type="entry name" value="Glyco_hydro_3_N"/>
</dbReference>
<evidence type="ECO:0000259" key="3">
    <source>
        <dbReference type="SMART" id="SM01217"/>
    </source>
</evidence>
<dbReference type="EMBL" id="DVOO01000010">
    <property type="protein sequence ID" value="HIV24776.1"/>
    <property type="molecule type" value="Genomic_DNA"/>
</dbReference>
<keyword evidence="2 4" id="KW-0378">Hydrolase</keyword>
<comment type="caution">
    <text evidence="4">The sequence shown here is derived from an EMBL/GenBank/DDBJ whole genome shotgun (WGS) entry which is preliminary data.</text>
</comment>
<dbReference type="Pfam" id="PF14310">
    <property type="entry name" value="Fn3-like"/>
    <property type="match status" value="1"/>
</dbReference>
<proteinExistence type="inferred from homology"/>
<reference evidence="4" key="1">
    <citation type="submission" date="2020-10" db="EMBL/GenBank/DDBJ databases">
        <authorList>
            <person name="Gilroy R."/>
        </authorList>
    </citation>
    <scope>NUCLEOTIDE SEQUENCE</scope>
    <source>
        <strain evidence="4">CHK188-20938</strain>
    </source>
</reference>
<dbReference type="PANTHER" id="PTHR42715:SF3">
    <property type="entry name" value="BETA-GLUCOSIDASE B-RELATED"/>
    <property type="match status" value="1"/>
</dbReference>
<reference evidence="4" key="2">
    <citation type="journal article" date="2021" name="PeerJ">
        <title>Extensive microbial diversity within the chicken gut microbiome revealed by metagenomics and culture.</title>
        <authorList>
            <person name="Gilroy R."/>
            <person name="Ravi A."/>
            <person name="Getino M."/>
            <person name="Pursley I."/>
            <person name="Horton D.L."/>
            <person name="Alikhan N.F."/>
            <person name="Baker D."/>
            <person name="Gharbi K."/>
            <person name="Hall N."/>
            <person name="Watson M."/>
            <person name="Adriaenssens E.M."/>
            <person name="Foster-Nyarko E."/>
            <person name="Jarju S."/>
            <person name="Secka A."/>
            <person name="Antonio M."/>
            <person name="Oren A."/>
            <person name="Chaudhuri R.R."/>
            <person name="La Ragione R."/>
            <person name="Hildebrand F."/>
            <person name="Pallen M.J."/>
        </authorList>
    </citation>
    <scope>NUCLEOTIDE SEQUENCE</scope>
    <source>
        <strain evidence="4">CHK188-20938</strain>
    </source>
</reference>
<gene>
    <name evidence="4" type="ORF">IAB71_03165</name>
</gene>
<dbReference type="Pfam" id="PF01915">
    <property type="entry name" value="Glyco_hydro_3_C"/>
    <property type="match status" value="1"/>
</dbReference>
<accession>A0A9D1T9P7</accession>
<dbReference type="PRINTS" id="PR00133">
    <property type="entry name" value="GLHYDRLASE3"/>
</dbReference>
<dbReference type="InterPro" id="IPR013783">
    <property type="entry name" value="Ig-like_fold"/>
</dbReference>
<comment type="similarity">
    <text evidence="1">Belongs to the glycosyl hydrolase 3 family.</text>
</comment>
<dbReference type="Gene3D" id="3.20.20.300">
    <property type="entry name" value="Glycoside hydrolase, family 3, N-terminal domain"/>
    <property type="match status" value="1"/>
</dbReference>
<dbReference type="InterPro" id="IPR026891">
    <property type="entry name" value="Fn3-like"/>
</dbReference>
<dbReference type="Gene3D" id="3.40.50.1700">
    <property type="entry name" value="Glycoside hydrolase family 3 C-terminal domain"/>
    <property type="match status" value="1"/>
</dbReference>
<dbReference type="GO" id="GO:0008422">
    <property type="term" value="F:beta-glucosidase activity"/>
    <property type="evidence" value="ECO:0007669"/>
    <property type="project" value="UniProtKB-ARBA"/>
</dbReference>
<dbReference type="SUPFAM" id="SSF52279">
    <property type="entry name" value="Beta-D-glucan exohydrolase, C-terminal domain"/>
    <property type="match status" value="1"/>
</dbReference>
<dbReference type="InterPro" id="IPR050288">
    <property type="entry name" value="Cellulose_deg_GH3"/>
</dbReference>
<dbReference type="GO" id="GO:0009251">
    <property type="term" value="P:glucan catabolic process"/>
    <property type="evidence" value="ECO:0007669"/>
    <property type="project" value="TreeGrafter"/>
</dbReference>
<protein>
    <submittedName>
        <fullName evidence="4">Glycoside hydrolase family 3 C-terminal domain-containing protein</fullName>
    </submittedName>
</protein>
<feature type="domain" description="Fibronectin type III-like" evidence="3">
    <location>
        <begin position="608"/>
        <end position="678"/>
    </location>
</feature>
<dbReference type="PANTHER" id="PTHR42715">
    <property type="entry name" value="BETA-GLUCOSIDASE"/>
    <property type="match status" value="1"/>
</dbReference>
<name>A0A9D1T9P7_9FIRM</name>
<sequence length="693" mass="77481">MRDAVLKSKLTEDCSKETIRSYVEELLPQLTREEKIHIMSGQITEEKLMDDLFVINHYNIAPYPTGAVERLGVPNVRFVDGPRGVVSGSATCFPVSMARGATFDRELEREIGKAIGAEVRAVGGNYYGGVCINLLRNPRWGRAQETYGEDPYLLGEMGAALTEGVQSQNVMACVKHYALNSIENARFKADVQVDKRTLHEVYLPHFKRCIEAGAASVMCAYNSVMGQFCSENRYLLRDVLRDKWGFEGFTLSDFLWAVHNGPRAVKAGMNVEMPCLAFYEKELPEALENGTITEEDLDEAVGFILRTVYYYETRKDPQEYGPEVIACEEHLRTARRAAEESMVLLKNEGNILPLDKKATKKILVLGELGDTQNIGDHGSSKVHPYYVITPLRGLMKKMPTAQILYESGSDLENARKLAKEADAVLIVAGYIHSDEGEFLADRTDLGDNKGGDRMTMRLKERDQRLIEAVKGLCPNTVVSMIGSSAILIDEWEKDIPAILFSFYSGMEGGNVLADILFGDVNPSGKLPYTVAYREEDYPFFDPDCTEITYAYDHGYVKMDRENKKVLYPFGYGLSYTSFSVGTPGVQVFGDTAKISVDITNTGERSGAEILQLYVGCQGSAVERPVKLLKDFARVMLQPGETKRVELQVSKKDMAYYDVEKDDFVTEDILYTAYVGNCSRGEGLQQVSFRYPEV</sequence>
<dbReference type="InterPro" id="IPR002772">
    <property type="entry name" value="Glyco_hydro_3_C"/>
</dbReference>
<evidence type="ECO:0000313" key="4">
    <source>
        <dbReference type="EMBL" id="HIV24776.1"/>
    </source>
</evidence>